<dbReference type="GO" id="GO:0012501">
    <property type="term" value="P:programmed cell death"/>
    <property type="evidence" value="ECO:0007669"/>
    <property type="project" value="UniProtKB-KW"/>
</dbReference>
<dbReference type="GeneID" id="102822477"/>
<dbReference type="GO" id="GO:0005546">
    <property type="term" value="F:phosphatidylinositol-4,5-bisphosphate binding"/>
    <property type="evidence" value="ECO:0007669"/>
    <property type="project" value="TreeGrafter"/>
</dbReference>
<evidence type="ECO:0000256" key="9">
    <source>
        <dbReference type="ARBA" id="ARBA00023136"/>
    </source>
</evidence>
<keyword evidence="6" id="KW-0963">Cytoplasm</keyword>
<comment type="subcellular location">
    <subcellularLocation>
        <location evidence="2">Cell membrane</location>
        <topology evidence="2">Multi-pass membrane protein</topology>
    </subcellularLocation>
    <subcellularLocation>
        <location evidence="1">Cytoplasm</location>
    </subcellularLocation>
</comment>
<keyword evidence="4" id="KW-1134">Transmembrane beta strand</keyword>
<keyword evidence="9" id="KW-0472">Membrane</keyword>
<dbReference type="CTD" id="79792"/>
<dbReference type="AlphaFoldDB" id="A0A9B0WG35"/>
<evidence type="ECO:0000256" key="7">
    <source>
        <dbReference type="ARBA" id="ARBA00022590"/>
    </source>
</evidence>
<reference evidence="15" key="1">
    <citation type="submission" date="2025-08" db="UniProtKB">
        <authorList>
            <consortium name="RefSeq"/>
        </authorList>
    </citation>
    <scope>IDENTIFICATION</scope>
    <source>
        <tissue evidence="15">Spleen</tissue>
    </source>
</reference>
<dbReference type="GO" id="GO:0072559">
    <property type="term" value="C:NLRP3 inflammasome complex"/>
    <property type="evidence" value="ECO:0007669"/>
    <property type="project" value="TreeGrafter"/>
</dbReference>
<evidence type="ECO:0000256" key="2">
    <source>
        <dbReference type="ARBA" id="ARBA00004651"/>
    </source>
</evidence>
<keyword evidence="10" id="KW-0564">Palmitate</keyword>
<protein>
    <submittedName>
        <fullName evidence="15">Gasdermin-D</fullName>
    </submittedName>
</protein>
<dbReference type="PANTHER" id="PTHR16399">
    <property type="entry name" value="GASDERMIN"/>
    <property type="match status" value="1"/>
</dbReference>
<keyword evidence="8" id="KW-0812">Transmembrane</keyword>
<dbReference type="GO" id="GO:0042742">
    <property type="term" value="P:defense response to bacterium"/>
    <property type="evidence" value="ECO:0007669"/>
    <property type="project" value="TreeGrafter"/>
</dbReference>
<dbReference type="RefSeq" id="XP_006830929.1">
    <property type="nucleotide sequence ID" value="XM_006830866.1"/>
</dbReference>
<keyword evidence="14" id="KW-1185">Reference proteome</keyword>
<name>A0A9B0WG35_CHRAS</name>
<dbReference type="InterPro" id="IPR007677">
    <property type="entry name" value="Gasdermin"/>
</dbReference>
<evidence type="ECO:0000313" key="14">
    <source>
        <dbReference type="Proteomes" id="UP000504623"/>
    </source>
</evidence>
<dbReference type="OrthoDB" id="9035105at2759"/>
<evidence type="ECO:0000256" key="10">
    <source>
        <dbReference type="ARBA" id="ARBA00023139"/>
    </source>
</evidence>
<feature type="domain" description="Gasdermin PUB" evidence="13">
    <location>
        <begin position="284"/>
        <end position="453"/>
    </location>
</feature>
<evidence type="ECO:0000256" key="6">
    <source>
        <dbReference type="ARBA" id="ARBA00022490"/>
    </source>
</evidence>
<evidence type="ECO:0000256" key="5">
    <source>
        <dbReference type="ARBA" id="ARBA00022475"/>
    </source>
</evidence>
<organism evidence="14 15">
    <name type="scientific">Chrysochloris asiatica</name>
    <name type="common">Cape golden mole</name>
    <dbReference type="NCBI Taxonomy" id="185453"/>
    <lineage>
        <taxon>Eukaryota</taxon>
        <taxon>Metazoa</taxon>
        <taxon>Chordata</taxon>
        <taxon>Craniata</taxon>
        <taxon>Vertebrata</taxon>
        <taxon>Euteleostomi</taxon>
        <taxon>Mammalia</taxon>
        <taxon>Eutheria</taxon>
        <taxon>Afrotheria</taxon>
        <taxon>Chrysochloridae</taxon>
        <taxon>Chrysochlorinae</taxon>
        <taxon>Chrysochloris</taxon>
    </lineage>
</organism>
<dbReference type="GO" id="GO:0001786">
    <property type="term" value="F:phosphatidylserine binding"/>
    <property type="evidence" value="ECO:0007669"/>
    <property type="project" value="TreeGrafter"/>
</dbReference>
<dbReference type="InterPro" id="IPR041263">
    <property type="entry name" value="Gasdermin_PUB"/>
</dbReference>
<dbReference type="GO" id="GO:0005886">
    <property type="term" value="C:plasma membrane"/>
    <property type="evidence" value="ECO:0007669"/>
    <property type="project" value="UniProtKB-SubCell"/>
</dbReference>
<dbReference type="InterPro" id="IPR040460">
    <property type="entry name" value="Gasdermin_pore"/>
</dbReference>
<keyword evidence="11" id="KW-0449">Lipoprotein</keyword>
<gene>
    <name evidence="15" type="primary">GSDMD</name>
</gene>
<evidence type="ECO:0000259" key="13">
    <source>
        <dbReference type="Pfam" id="PF17708"/>
    </source>
</evidence>
<evidence type="ECO:0000259" key="12">
    <source>
        <dbReference type="Pfam" id="PF04598"/>
    </source>
</evidence>
<evidence type="ECO:0000256" key="11">
    <source>
        <dbReference type="ARBA" id="ARBA00023288"/>
    </source>
</evidence>
<keyword evidence="5" id="KW-1003">Cell membrane</keyword>
<dbReference type="Pfam" id="PF17708">
    <property type="entry name" value="Gasdermin_C"/>
    <property type="match status" value="1"/>
</dbReference>
<dbReference type="GO" id="GO:0070273">
    <property type="term" value="F:phosphatidylinositol-4-phosphate binding"/>
    <property type="evidence" value="ECO:0007669"/>
    <property type="project" value="TreeGrafter"/>
</dbReference>
<dbReference type="Proteomes" id="UP000504623">
    <property type="component" value="Unplaced"/>
</dbReference>
<sequence>MPSAFEGVARSVVQELDRHGNLIPMDSLRSSIGYLPYCLLSRKPSTSWFWKPRYTCVNLSIRDILVPDCPEPDLLRSTSFHLHDSVDGQLQGSVELGGPGQGRITGGASVSGSSSASMEVCALRVDPRIWEDLQGARRLRQPEHKILKQLRSRGDNVYVVTEVLQTQKDVEITRTHKQEGSSQFSLPGAMCLQGEGQGHLNRKKTVTIPSGSILAFQVAQLVITDQDWDIHIFVDKKQKTFQQKPLGSGPHFLTWLLQGSGDNLAMPACVPTDGLEEWEMITKDFKGLQREVKVQTGDLEHLSSELRQELLGALIKLLLDTSALQALEEALEQGLDDEQMEPRGGPEGAILECLMLPSGELVKELTAPIFYLLEALIALSEDQRLLVTQALEMGMVSGQLKLVGNILEQTSPWQVARAVSLPLGLLENSWGEEAPAWVLLEECGLDLQLDTPQLLWEPQAQGRTCALYAALSLLQRLGQESQ</sequence>
<evidence type="ECO:0000256" key="1">
    <source>
        <dbReference type="ARBA" id="ARBA00004496"/>
    </source>
</evidence>
<comment type="similarity">
    <text evidence="3">Belongs to the gasdermin family.</text>
</comment>
<evidence type="ECO:0000256" key="4">
    <source>
        <dbReference type="ARBA" id="ARBA00022452"/>
    </source>
</evidence>
<feature type="domain" description="Gasdermin pore forming" evidence="12">
    <location>
        <begin position="4"/>
        <end position="243"/>
    </location>
</feature>
<dbReference type="PANTHER" id="PTHR16399:SF15">
    <property type="entry name" value="GASDERMIN-D"/>
    <property type="match status" value="1"/>
</dbReference>
<proteinExistence type="inferred from homology"/>
<dbReference type="GO" id="GO:0070269">
    <property type="term" value="P:pyroptotic inflammatory response"/>
    <property type="evidence" value="ECO:0007669"/>
    <property type="project" value="TreeGrafter"/>
</dbReference>
<dbReference type="Pfam" id="PF04598">
    <property type="entry name" value="Gasdermin"/>
    <property type="match status" value="1"/>
</dbReference>
<evidence type="ECO:0000256" key="8">
    <source>
        <dbReference type="ARBA" id="ARBA00022692"/>
    </source>
</evidence>
<keyword evidence="7" id="KW-1210">Necrosis</keyword>
<evidence type="ECO:0000313" key="15">
    <source>
        <dbReference type="RefSeq" id="XP_006830929.1"/>
    </source>
</evidence>
<evidence type="ECO:0000256" key="3">
    <source>
        <dbReference type="ARBA" id="ARBA00009279"/>
    </source>
</evidence>
<accession>A0A9B0WG35</accession>